<feature type="transmembrane region" description="Helical" evidence="1">
    <location>
        <begin position="27"/>
        <end position="44"/>
    </location>
</feature>
<gene>
    <name evidence="2" type="ordered locus">Despr_0230</name>
</gene>
<evidence type="ECO:0000256" key="1">
    <source>
        <dbReference type="SAM" id="Phobius"/>
    </source>
</evidence>
<dbReference type="Proteomes" id="UP000006365">
    <property type="component" value="Chromosome"/>
</dbReference>
<keyword evidence="3" id="KW-1185">Reference proteome</keyword>
<proteinExistence type="predicted"/>
<evidence type="ECO:0000313" key="2">
    <source>
        <dbReference type="EMBL" id="ADW16417.1"/>
    </source>
</evidence>
<dbReference type="KEGG" id="dpr:Despr_0230"/>
<dbReference type="AlphaFoldDB" id="A0A7U4DMV7"/>
<accession>A0A7U4DMV7</accession>
<dbReference type="EMBL" id="CP002364">
    <property type="protein sequence ID" value="ADW16417.1"/>
    <property type="molecule type" value="Genomic_DNA"/>
</dbReference>
<feature type="transmembrane region" description="Helical" evidence="1">
    <location>
        <begin position="49"/>
        <end position="69"/>
    </location>
</feature>
<protein>
    <submittedName>
        <fullName evidence="2">Uncharacterized protein</fullName>
    </submittedName>
</protein>
<keyword evidence="1" id="KW-0812">Transmembrane</keyword>
<keyword evidence="1" id="KW-0472">Membrane</keyword>
<evidence type="ECO:0000313" key="3">
    <source>
        <dbReference type="Proteomes" id="UP000006365"/>
    </source>
</evidence>
<feature type="transmembrane region" description="Helical" evidence="1">
    <location>
        <begin position="103"/>
        <end position="122"/>
    </location>
</feature>
<organism evidence="2 3">
    <name type="scientific">Desulfobulbus propionicus (strain ATCC 33891 / DSM 2032 / VKM B-1956 / 1pr3)</name>
    <dbReference type="NCBI Taxonomy" id="577650"/>
    <lineage>
        <taxon>Bacteria</taxon>
        <taxon>Pseudomonadati</taxon>
        <taxon>Thermodesulfobacteriota</taxon>
        <taxon>Desulfobulbia</taxon>
        <taxon>Desulfobulbales</taxon>
        <taxon>Desulfobulbaceae</taxon>
        <taxon>Desulfobulbus</taxon>
    </lineage>
</organism>
<name>A0A7U4DMV7_DESPD</name>
<keyword evidence="1" id="KW-1133">Transmembrane helix</keyword>
<reference evidence="2 3" key="1">
    <citation type="journal article" date="2011" name="Stand. Genomic Sci.">
        <title>Complete genome sequence of Desulfobulbus propionicus type strain (1pr3).</title>
        <authorList>
            <person name="Pagani I."/>
            <person name="Lapidus A."/>
            <person name="Nolan M."/>
            <person name="Lucas S."/>
            <person name="Hammon N."/>
            <person name="Deshpande S."/>
            <person name="Cheng J.F."/>
            <person name="Chertkov O."/>
            <person name="Davenport K."/>
            <person name="Tapia R."/>
            <person name="Han C."/>
            <person name="Goodwin L."/>
            <person name="Pitluck S."/>
            <person name="Liolios K."/>
            <person name="Mavromatis K."/>
            <person name="Ivanova N."/>
            <person name="Mikhailova N."/>
            <person name="Pati A."/>
            <person name="Chen A."/>
            <person name="Palaniappan K."/>
            <person name="Land M."/>
            <person name="Hauser L."/>
            <person name="Chang Y.J."/>
            <person name="Jeffries C.D."/>
            <person name="Detter J.C."/>
            <person name="Brambilla E."/>
            <person name="Kannan K.P."/>
            <person name="Djao O.D."/>
            <person name="Rohde M."/>
            <person name="Pukall R."/>
            <person name="Spring S."/>
            <person name="Goker M."/>
            <person name="Sikorski J."/>
            <person name="Woyke T."/>
            <person name="Bristow J."/>
            <person name="Eisen J.A."/>
            <person name="Markowitz V."/>
            <person name="Hugenholtz P."/>
            <person name="Kyrpides N.C."/>
            <person name="Klenk H.P."/>
        </authorList>
    </citation>
    <scope>NUCLEOTIDE SEQUENCE [LARGE SCALE GENOMIC DNA]</scope>
    <source>
        <strain evidence="3">ATCC 33891 / DSM 2032 / 1pr3</strain>
    </source>
</reference>
<sequence length="129" mass="14154">MAAGVFCPLVSIPIAGSINYFKNGEGDGTFLLFLAAISAAAIFWNRFKILVVTGGASIAILAFDLWNFFHKMSLSKADMQREMAGNPFGGLAEAAMQSIQLQWGWGVMFTGAVMLIVAWFLAQREYKYK</sequence>